<keyword evidence="1" id="KW-0472">Membrane</keyword>
<dbReference type="Proteomes" id="UP000430692">
    <property type="component" value="Unassembled WGS sequence"/>
</dbReference>
<organism evidence="2 3">
    <name type="scientific">Shimazuella alba</name>
    <dbReference type="NCBI Taxonomy" id="2690964"/>
    <lineage>
        <taxon>Bacteria</taxon>
        <taxon>Bacillati</taxon>
        <taxon>Bacillota</taxon>
        <taxon>Bacilli</taxon>
        <taxon>Bacillales</taxon>
        <taxon>Thermoactinomycetaceae</taxon>
        <taxon>Shimazuella</taxon>
    </lineage>
</organism>
<evidence type="ECO:0000313" key="2">
    <source>
        <dbReference type="EMBL" id="MXQ52663.1"/>
    </source>
</evidence>
<keyword evidence="1" id="KW-0812">Transmembrane</keyword>
<keyword evidence="3" id="KW-1185">Reference proteome</keyword>
<comment type="caution">
    <text evidence="2">The sequence shown here is derived from an EMBL/GenBank/DDBJ whole genome shotgun (WGS) entry which is preliminary data.</text>
</comment>
<accession>A0A6I4VNQ4</accession>
<reference evidence="2 3" key="1">
    <citation type="submission" date="2019-12" db="EMBL/GenBank/DDBJ databases">
        <title>Whole-genome analyses of novel actinobacteria.</title>
        <authorList>
            <person name="Sahin N."/>
            <person name="Saygin H."/>
        </authorList>
    </citation>
    <scope>NUCLEOTIDE SEQUENCE [LARGE SCALE GENOMIC DNA]</scope>
    <source>
        <strain evidence="2 3">KC615</strain>
    </source>
</reference>
<keyword evidence="1" id="KW-1133">Transmembrane helix</keyword>
<dbReference type="RefSeq" id="WP_160799754.1">
    <property type="nucleotide sequence ID" value="NZ_WUUL01000002.1"/>
</dbReference>
<evidence type="ECO:0000256" key="1">
    <source>
        <dbReference type="SAM" id="Phobius"/>
    </source>
</evidence>
<feature type="transmembrane region" description="Helical" evidence="1">
    <location>
        <begin position="12"/>
        <end position="30"/>
    </location>
</feature>
<sequence length="92" mass="10620">MNQPEWKKFGKLVLLVSAFGLGQLLVWKLLATVKVVITVNDYAIDLTGTLHLLESVLIYSAIIYVILKKLKYWDILFRAGDLMKKKRKRISK</sequence>
<dbReference type="EMBL" id="WUUL01000002">
    <property type="protein sequence ID" value="MXQ52663.1"/>
    <property type="molecule type" value="Genomic_DNA"/>
</dbReference>
<gene>
    <name evidence="2" type="ORF">GSM42_02635</name>
</gene>
<proteinExistence type="predicted"/>
<protein>
    <submittedName>
        <fullName evidence="2">Uncharacterized protein</fullName>
    </submittedName>
</protein>
<evidence type="ECO:0000313" key="3">
    <source>
        <dbReference type="Proteomes" id="UP000430692"/>
    </source>
</evidence>
<dbReference type="AlphaFoldDB" id="A0A6I4VNQ4"/>
<name>A0A6I4VNQ4_9BACL</name>
<feature type="transmembrane region" description="Helical" evidence="1">
    <location>
        <begin position="50"/>
        <end position="67"/>
    </location>
</feature>